<evidence type="ECO:0000256" key="2">
    <source>
        <dbReference type="ARBA" id="ARBA00022692"/>
    </source>
</evidence>
<dbReference type="GO" id="GO:0050136">
    <property type="term" value="F:NADH dehydrogenase (quinone) (non-electrogenic) activity"/>
    <property type="evidence" value="ECO:0007669"/>
    <property type="project" value="UniProtKB-UniRule"/>
</dbReference>
<evidence type="ECO:0000256" key="5">
    <source>
        <dbReference type="HAMAP-Rule" id="MF_00445"/>
    </source>
</evidence>
<dbReference type="GO" id="GO:0005886">
    <property type="term" value="C:plasma membrane"/>
    <property type="evidence" value="ECO:0007669"/>
    <property type="project" value="UniProtKB-SubCell"/>
</dbReference>
<feature type="transmembrane region" description="Helical" evidence="5">
    <location>
        <begin position="277"/>
        <end position="296"/>
    </location>
</feature>
<protein>
    <recommendedName>
        <fullName evidence="5">NADH-quinone oxidoreductase subunit N</fullName>
        <ecNumber evidence="5">7.1.1.-</ecNumber>
    </recommendedName>
    <alternativeName>
        <fullName evidence="5">NADH dehydrogenase I subunit N</fullName>
    </alternativeName>
    <alternativeName>
        <fullName evidence="5">NDH-1 subunit N</fullName>
    </alternativeName>
</protein>
<dbReference type="InterPro" id="IPR001750">
    <property type="entry name" value="ND/Mrp_TM"/>
</dbReference>
<evidence type="ECO:0000256" key="4">
    <source>
        <dbReference type="ARBA" id="ARBA00023136"/>
    </source>
</evidence>
<keyword evidence="4 5" id="KW-0472">Membrane</keyword>
<dbReference type="EMBL" id="JACHIF010000004">
    <property type="protein sequence ID" value="MBB5038122.1"/>
    <property type="molecule type" value="Genomic_DNA"/>
</dbReference>
<evidence type="ECO:0000259" key="7">
    <source>
        <dbReference type="Pfam" id="PF00361"/>
    </source>
</evidence>
<gene>
    <name evidence="5" type="primary">nuoN</name>
    <name evidence="8" type="ORF">HNQ64_002380</name>
</gene>
<keyword evidence="5" id="KW-1278">Translocase</keyword>
<feature type="transmembrane region" description="Helical" evidence="5">
    <location>
        <begin position="102"/>
        <end position="122"/>
    </location>
</feature>
<dbReference type="InterPro" id="IPR010096">
    <property type="entry name" value="NADH-Q_OxRdtase_suN/2"/>
</dbReference>
<feature type="transmembrane region" description="Helical" evidence="5">
    <location>
        <begin position="452"/>
        <end position="471"/>
    </location>
</feature>
<dbReference type="Proteomes" id="UP000534294">
    <property type="component" value="Unassembled WGS sequence"/>
</dbReference>
<dbReference type="GO" id="GO:0012505">
    <property type="term" value="C:endomembrane system"/>
    <property type="evidence" value="ECO:0007669"/>
    <property type="project" value="UniProtKB-SubCell"/>
</dbReference>
<keyword evidence="5" id="KW-0813">Transport</keyword>
<keyword evidence="5" id="KW-0874">Quinone</keyword>
<keyword evidence="2 5" id="KW-0812">Transmembrane</keyword>
<name>A0A7W7YL96_9BACT</name>
<keyword evidence="5" id="KW-0830">Ubiquinone</keyword>
<evidence type="ECO:0000256" key="6">
    <source>
        <dbReference type="RuleBase" id="RU000320"/>
    </source>
</evidence>
<dbReference type="RefSeq" id="WP_184208642.1">
    <property type="nucleotide sequence ID" value="NZ_JACHIF010000004.1"/>
</dbReference>
<dbReference type="EC" id="7.1.1.-" evidence="5"/>
<evidence type="ECO:0000313" key="8">
    <source>
        <dbReference type="EMBL" id="MBB5038122.1"/>
    </source>
</evidence>
<comment type="function">
    <text evidence="5">NDH-1 shuttles electrons from NADH, via FMN and iron-sulfur (Fe-S) centers, to quinones in the respiratory chain. The immediate electron acceptor for the enzyme in this species is believed to be ubiquinone. Couples the redox reaction to proton translocation (for every two electrons transferred, four hydrogen ions are translocated across the cytoplasmic membrane), and thus conserves the redox energy in a proton gradient.</text>
</comment>
<dbReference type="Pfam" id="PF00361">
    <property type="entry name" value="Proton_antipo_M"/>
    <property type="match status" value="1"/>
</dbReference>
<sequence>MSVFSVEIFLVVFGLALLCLEAFVPTLNRRTLAGISIGGVALAFILFVFASKSATDLPAFVQPYHQLDTLAVFYKGFALVITLLVLWLTVESSAYLTKFTPGGNYSELFSLPIFVCVGMMWMASAKDLITVFVSLELVTVSFYVLVAFARKSNLALEAGVKYLILGALSTGVLVYGIAWIYGVTGALSFEGIGAALALPATSKSAALLAAAFLLSGLAFKVAAAPFQMWVPDVYQGAPIPVTAFLSVGSKAAGFVVLTRTVEAFVVKGSIIASEVQGLLIVGGALTILLGSLPAIFQTSVKRLLAYSSISHAGYLLLALGAGSARFDLNPGGVVAFYLATYLPMTVLGFLVLAVLRAHGGGEDLQDFRGLSKRSPLLALAMTLALASLAGLPLTAGFMGKLFVFTGLVDQAAWGALVCAVIGAATGFYYYFRAILVMYTSDSQKADLLKLSVGTKIGAAALAVVIVVIGVYPKPLQHLLMPATVSVVAH</sequence>
<feature type="transmembrane region" description="Helical" evidence="5">
    <location>
        <begin position="204"/>
        <end position="226"/>
    </location>
</feature>
<dbReference type="HAMAP" id="MF_00445">
    <property type="entry name" value="NDH1_NuoN_1"/>
    <property type="match status" value="1"/>
</dbReference>
<keyword evidence="3 5" id="KW-1133">Transmembrane helix</keyword>
<comment type="subcellular location">
    <subcellularLocation>
        <location evidence="5">Cell membrane</location>
        <topology evidence="5">Multi-pass membrane protein</topology>
    </subcellularLocation>
    <subcellularLocation>
        <location evidence="1">Endomembrane system</location>
        <topology evidence="1">Multi-pass membrane protein</topology>
    </subcellularLocation>
    <subcellularLocation>
        <location evidence="6">Membrane</location>
        <topology evidence="6">Multi-pass membrane protein</topology>
    </subcellularLocation>
</comment>
<evidence type="ECO:0000256" key="1">
    <source>
        <dbReference type="ARBA" id="ARBA00004127"/>
    </source>
</evidence>
<feature type="transmembrane region" description="Helical" evidence="5">
    <location>
        <begin position="70"/>
        <end position="90"/>
    </location>
</feature>
<accession>A0A7W7YL96</accession>
<proteinExistence type="inferred from homology"/>
<comment type="catalytic activity">
    <reaction evidence="5">
        <text>a quinone + NADH + 5 H(+)(in) = a quinol + NAD(+) + 4 H(+)(out)</text>
        <dbReference type="Rhea" id="RHEA:57888"/>
        <dbReference type="ChEBI" id="CHEBI:15378"/>
        <dbReference type="ChEBI" id="CHEBI:24646"/>
        <dbReference type="ChEBI" id="CHEBI:57540"/>
        <dbReference type="ChEBI" id="CHEBI:57945"/>
        <dbReference type="ChEBI" id="CHEBI:132124"/>
    </reaction>
</comment>
<dbReference type="PANTHER" id="PTHR22773">
    <property type="entry name" value="NADH DEHYDROGENASE"/>
    <property type="match status" value="1"/>
</dbReference>
<feature type="transmembrane region" description="Helical" evidence="5">
    <location>
        <begin position="376"/>
        <end position="399"/>
    </location>
</feature>
<comment type="caution">
    <text evidence="8">The sequence shown here is derived from an EMBL/GenBank/DDBJ whole genome shotgun (WGS) entry which is preliminary data.</text>
</comment>
<feature type="transmembrane region" description="Helical" evidence="5">
    <location>
        <begin position="303"/>
        <end position="322"/>
    </location>
</feature>
<comment type="similarity">
    <text evidence="5">Belongs to the complex I subunit 2 family.</text>
</comment>
<dbReference type="GO" id="GO:0008137">
    <property type="term" value="F:NADH dehydrogenase (ubiquinone) activity"/>
    <property type="evidence" value="ECO:0007669"/>
    <property type="project" value="InterPro"/>
</dbReference>
<feature type="domain" description="NADH:quinone oxidoreductase/Mrp antiporter transmembrane" evidence="7">
    <location>
        <begin position="125"/>
        <end position="422"/>
    </location>
</feature>
<feature type="transmembrane region" description="Helical" evidence="5">
    <location>
        <begin position="162"/>
        <end position="184"/>
    </location>
</feature>
<feature type="transmembrane region" description="Helical" evidence="5">
    <location>
        <begin position="334"/>
        <end position="355"/>
    </location>
</feature>
<reference evidence="8 9" key="1">
    <citation type="submission" date="2020-08" db="EMBL/GenBank/DDBJ databases">
        <title>Genomic Encyclopedia of Type Strains, Phase IV (KMG-IV): sequencing the most valuable type-strain genomes for metagenomic binning, comparative biology and taxonomic classification.</title>
        <authorList>
            <person name="Goeker M."/>
        </authorList>
    </citation>
    <scope>NUCLEOTIDE SEQUENCE [LARGE SCALE GENOMIC DNA]</scope>
    <source>
        <strain evidence="8 9">DSM 12251</strain>
    </source>
</reference>
<feature type="transmembrane region" description="Helical" evidence="5">
    <location>
        <begin position="411"/>
        <end position="431"/>
    </location>
</feature>
<evidence type="ECO:0000313" key="9">
    <source>
        <dbReference type="Proteomes" id="UP000534294"/>
    </source>
</evidence>
<feature type="transmembrane region" description="Helical" evidence="5">
    <location>
        <begin position="238"/>
        <end position="257"/>
    </location>
</feature>
<feature type="transmembrane region" description="Helical" evidence="5">
    <location>
        <begin position="31"/>
        <end position="50"/>
    </location>
</feature>
<feature type="transmembrane region" description="Helical" evidence="5">
    <location>
        <begin position="6"/>
        <end position="24"/>
    </location>
</feature>
<evidence type="ECO:0000256" key="3">
    <source>
        <dbReference type="ARBA" id="ARBA00022989"/>
    </source>
</evidence>
<organism evidence="8 9">
    <name type="scientific">Prosthecobacter dejongeii</name>
    <dbReference type="NCBI Taxonomy" id="48465"/>
    <lineage>
        <taxon>Bacteria</taxon>
        <taxon>Pseudomonadati</taxon>
        <taxon>Verrucomicrobiota</taxon>
        <taxon>Verrucomicrobiia</taxon>
        <taxon>Verrucomicrobiales</taxon>
        <taxon>Verrucomicrobiaceae</taxon>
        <taxon>Prosthecobacter</taxon>
    </lineage>
</organism>
<dbReference type="AlphaFoldDB" id="A0A7W7YL96"/>
<comment type="subunit">
    <text evidence="5">NDH-1 is composed of 14 different subunits. Subunits NuoA, H, J, K, L, M, N constitute the membrane sector of the complex.</text>
</comment>
<dbReference type="NCBIfam" id="TIGR01770">
    <property type="entry name" value="NDH_I_N"/>
    <property type="match status" value="1"/>
</dbReference>
<feature type="transmembrane region" description="Helical" evidence="5">
    <location>
        <begin position="128"/>
        <end position="150"/>
    </location>
</feature>
<keyword evidence="5" id="KW-0520">NAD</keyword>
<dbReference type="GO" id="GO:0042773">
    <property type="term" value="P:ATP synthesis coupled electron transport"/>
    <property type="evidence" value="ECO:0007669"/>
    <property type="project" value="InterPro"/>
</dbReference>
<keyword evidence="9" id="KW-1185">Reference proteome</keyword>
<dbReference type="GO" id="GO:0048038">
    <property type="term" value="F:quinone binding"/>
    <property type="evidence" value="ECO:0007669"/>
    <property type="project" value="UniProtKB-KW"/>
</dbReference>
<keyword evidence="5" id="KW-1003">Cell membrane</keyword>